<feature type="active site" evidence="5">
    <location>
        <position position="135"/>
    </location>
</feature>
<dbReference type="InterPro" id="IPR050188">
    <property type="entry name" value="RluA_PseudoU_synthase"/>
</dbReference>
<dbReference type="GO" id="GO:0120159">
    <property type="term" value="F:rRNA pseudouridine synthase activity"/>
    <property type="evidence" value="ECO:0007669"/>
    <property type="project" value="UniProtKB-ARBA"/>
</dbReference>
<dbReference type="InterPro" id="IPR036986">
    <property type="entry name" value="S4_RNA-bd_sf"/>
</dbReference>
<evidence type="ECO:0000256" key="4">
    <source>
        <dbReference type="ARBA" id="ARBA00023235"/>
    </source>
</evidence>
<dbReference type="PROSITE" id="PS01129">
    <property type="entry name" value="PSI_RLU"/>
    <property type="match status" value="1"/>
</dbReference>
<name>A0A069D2L6_WEIOS</name>
<dbReference type="AlphaFoldDB" id="A0A069D2L6"/>
<evidence type="ECO:0000259" key="8">
    <source>
        <dbReference type="SMART" id="SM00363"/>
    </source>
</evidence>
<dbReference type="EMBL" id="DF820496">
    <property type="protein sequence ID" value="GAK31666.1"/>
    <property type="molecule type" value="Genomic_DNA"/>
</dbReference>
<dbReference type="InterPro" id="IPR006225">
    <property type="entry name" value="PsdUridine_synth_RluC/D"/>
</dbReference>
<dbReference type="OrthoDB" id="9807829at2"/>
<feature type="domain" description="RNA-binding S4" evidence="8">
    <location>
        <begin position="13"/>
        <end position="72"/>
    </location>
</feature>
<dbReference type="SMART" id="SM00363">
    <property type="entry name" value="S4"/>
    <property type="match status" value="1"/>
</dbReference>
<comment type="function">
    <text evidence="7">Responsible for synthesis of pseudouridine from uracil.</text>
</comment>
<dbReference type="NCBIfam" id="TIGR00005">
    <property type="entry name" value="rluA_subfam"/>
    <property type="match status" value="1"/>
</dbReference>
<dbReference type="PANTHER" id="PTHR21600:SF44">
    <property type="entry name" value="RIBOSOMAL LARGE SUBUNIT PSEUDOURIDINE SYNTHASE D"/>
    <property type="match status" value="1"/>
</dbReference>
<dbReference type="CDD" id="cd02869">
    <property type="entry name" value="PseudoU_synth_RluA_like"/>
    <property type="match status" value="1"/>
</dbReference>
<evidence type="ECO:0000313" key="10">
    <source>
        <dbReference type="Proteomes" id="UP000030643"/>
    </source>
</evidence>
<evidence type="ECO:0000256" key="2">
    <source>
        <dbReference type="ARBA" id="ARBA00010876"/>
    </source>
</evidence>
<keyword evidence="3 6" id="KW-0694">RNA-binding</keyword>
<dbReference type="GO" id="GO:0000455">
    <property type="term" value="P:enzyme-directed rRNA pseudouridine synthesis"/>
    <property type="evidence" value="ECO:0007669"/>
    <property type="project" value="TreeGrafter"/>
</dbReference>
<evidence type="ECO:0000256" key="6">
    <source>
        <dbReference type="PROSITE-ProRule" id="PRU00182"/>
    </source>
</evidence>
<dbReference type="PROSITE" id="PS50889">
    <property type="entry name" value="S4"/>
    <property type="match status" value="1"/>
</dbReference>
<dbReference type="Pfam" id="PF01479">
    <property type="entry name" value="S4"/>
    <property type="match status" value="1"/>
</dbReference>
<keyword evidence="4 7" id="KW-0413">Isomerase</keyword>
<dbReference type="Gene3D" id="3.10.290.10">
    <property type="entry name" value="RNA-binding S4 domain"/>
    <property type="match status" value="1"/>
</dbReference>
<dbReference type="SUPFAM" id="SSF55174">
    <property type="entry name" value="Alpha-L RNA-binding motif"/>
    <property type="match status" value="1"/>
</dbReference>
<dbReference type="Pfam" id="PF00849">
    <property type="entry name" value="PseudoU_synth_2"/>
    <property type="match status" value="1"/>
</dbReference>
<comment type="catalytic activity">
    <reaction evidence="1 7">
        <text>a uridine in RNA = a pseudouridine in RNA</text>
        <dbReference type="Rhea" id="RHEA:48348"/>
        <dbReference type="Rhea" id="RHEA-COMP:12068"/>
        <dbReference type="Rhea" id="RHEA-COMP:12069"/>
        <dbReference type="ChEBI" id="CHEBI:65314"/>
        <dbReference type="ChEBI" id="CHEBI:65315"/>
    </reaction>
</comment>
<dbReference type="SUPFAM" id="SSF55120">
    <property type="entry name" value="Pseudouridine synthase"/>
    <property type="match status" value="1"/>
</dbReference>
<dbReference type="InterPro" id="IPR020103">
    <property type="entry name" value="PsdUridine_synth_cat_dom_sf"/>
</dbReference>
<dbReference type="EC" id="5.4.99.-" evidence="7"/>
<proteinExistence type="inferred from homology"/>
<evidence type="ECO:0000256" key="5">
    <source>
        <dbReference type="PIRSR" id="PIRSR606225-1"/>
    </source>
</evidence>
<dbReference type="eggNOG" id="COG0564">
    <property type="taxonomic scope" value="Bacteria"/>
</dbReference>
<evidence type="ECO:0000256" key="7">
    <source>
        <dbReference type="RuleBase" id="RU362028"/>
    </source>
</evidence>
<dbReference type="InterPro" id="IPR006224">
    <property type="entry name" value="PsdUridine_synth_RluA-like_CS"/>
</dbReference>
<dbReference type="Proteomes" id="UP000030643">
    <property type="component" value="Unassembled WGS sequence"/>
</dbReference>
<reference evidence="10" key="1">
    <citation type="journal article" date="2014" name="Genome Announc.">
        <title>Draft genome sequence of Weissella oryzae SG25T, isolated from fermented rice grains.</title>
        <authorList>
            <person name="Tanizawa Y."/>
            <person name="Fujisawa T."/>
            <person name="Mochizuki T."/>
            <person name="Kaminuma E."/>
            <person name="Suzuki Y."/>
            <person name="Nakamura Y."/>
            <person name="Tohno M."/>
        </authorList>
    </citation>
    <scope>NUCLEOTIDE SEQUENCE [LARGE SCALE GENOMIC DNA]</scope>
    <source>
        <strain evidence="10">DSM 25784 / JCM 18191 / LMG 30913 / SG25</strain>
    </source>
</reference>
<comment type="similarity">
    <text evidence="2 7">Belongs to the pseudouridine synthase RluA family.</text>
</comment>
<keyword evidence="10" id="KW-1185">Reference proteome</keyword>
<dbReference type="PANTHER" id="PTHR21600">
    <property type="entry name" value="MITOCHONDRIAL RNA PSEUDOURIDINE SYNTHASE"/>
    <property type="match status" value="1"/>
</dbReference>
<dbReference type="STRING" id="1329250.WOSG25_130180"/>
<accession>A0A069D2L6</accession>
<evidence type="ECO:0000256" key="1">
    <source>
        <dbReference type="ARBA" id="ARBA00000073"/>
    </source>
</evidence>
<dbReference type="InterPro" id="IPR006145">
    <property type="entry name" value="PsdUridine_synth_RsuA/RluA"/>
</dbReference>
<dbReference type="FunFam" id="3.30.2350.10:FF:000006">
    <property type="entry name" value="Pseudouridine synthase"/>
    <property type="match status" value="1"/>
</dbReference>
<evidence type="ECO:0000313" key="9">
    <source>
        <dbReference type="EMBL" id="GAK31666.1"/>
    </source>
</evidence>
<dbReference type="CDD" id="cd00165">
    <property type="entry name" value="S4"/>
    <property type="match status" value="1"/>
</dbReference>
<dbReference type="Gene3D" id="3.30.2350.10">
    <property type="entry name" value="Pseudouridine synthase"/>
    <property type="match status" value="1"/>
</dbReference>
<dbReference type="GO" id="GO:0003723">
    <property type="term" value="F:RNA binding"/>
    <property type="evidence" value="ECO:0007669"/>
    <property type="project" value="UniProtKB-KW"/>
</dbReference>
<protein>
    <recommendedName>
        <fullName evidence="7">Pseudouridine synthase</fullName>
        <ecNumber evidence="7">5.4.99.-</ecNumber>
    </recommendedName>
</protein>
<dbReference type="InterPro" id="IPR002942">
    <property type="entry name" value="S4_RNA-bd"/>
</dbReference>
<sequence>MVEKVFKVELQNGRLDKLIADEYAEYTRSQIVDWVRQGDVKVNGESKKAKYSVKPGDVISFAVPEVKALDLQPENIPLDIVYEDADLLVVNKPQGMVVHPSAGHADGTLVNALLYHTPLSSINGVFRPGIVHRIDKDTSGLLMVAKNDLAHEALSAQLKAKKNLRQYIALVHGEFKENEGTIKAPIGRSTADRKKQAIVKDGREAVTHFKVLQRFVGYTLLSVYLETGRTHQIRVHMQYIGHPVAGDPLYGPKKTLPGNGQYLHAATLGLTQPTTGEELTFEAPLPDYFTATLASLEPYAEITKEQ</sequence>
<organism evidence="9 10">
    <name type="scientific">Weissella oryzae (strain DSM 25784 / JCM 18191 / LMG 30913 / SG25)</name>
    <dbReference type="NCBI Taxonomy" id="1329250"/>
    <lineage>
        <taxon>Bacteria</taxon>
        <taxon>Bacillati</taxon>
        <taxon>Bacillota</taxon>
        <taxon>Bacilli</taxon>
        <taxon>Lactobacillales</taxon>
        <taxon>Lactobacillaceae</taxon>
        <taxon>Weissella</taxon>
    </lineage>
</organism>
<evidence type="ECO:0000256" key="3">
    <source>
        <dbReference type="ARBA" id="ARBA00022884"/>
    </source>
</evidence>
<gene>
    <name evidence="9" type="ORF">WOSG25_130180</name>
</gene>
<dbReference type="RefSeq" id="WP_027699615.1">
    <property type="nucleotide sequence ID" value="NZ_DF820496.1"/>
</dbReference>